<feature type="region of interest" description="Disordered" evidence="3">
    <location>
        <begin position="222"/>
        <end position="256"/>
    </location>
</feature>
<reference evidence="6" key="1">
    <citation type="journal article" date="2019" name="Int. J. Syst. Evol. Microbiol.">
        <title>The Global Catalogue of Microorganisms (GCM) 10K type strain sequencing project: providing services to taxonomists for standard genome sequencing and annotation.</title>
        <authorList>
            <consortium name="The Broad Institute Genomics Platform"/>
            <consortium name="The Broad Institute Genome Sequencing Center for Infectious Disease"/>
            <person name="Wu L."/>
            <person name="Ma J."/>
        </authorList>
    </citation>
    <scope>NUCLEOTIDE SEQUENCE [LARGE SCALE GENOMIC DNA]</scope>
    <source>
        <strain evidence="6">CCUG 58127</strain>
    </source>
</reference>
<dbReference type="PANTHER" id="PTHR10434:SF55">
    <property type="entry name" value="POSSIBLE ACYLTRANSFERASE"/>
    <property type="match status" value="1"/>
</dbReference>
<gene>
    <name evidence="5" type="ORF">ACFQDH_21635</name>
</gene>
<dbReference type="InterPro" id="IPR002123">
    <property type="entry name" value="Plipid/glycerol_acylTrfase"/>
</dbReference>
<evidence type="ECO:0000256" key="1">
    <source>
        <dbReference type="ARBA" id="ARBA00022679"/>
    </source>
</evidence>
<dbReference type="CDD" id="cd07989">
    <property type="entry name" value="LPLAT_AGPAT-like"/>
    <property type="match status" value="1"/>
</dbReference>
<dbReference type="GO" id="GO:0016746">
    <property type="term" value="F:acyltransferase activity"/>
    <property type="evidence" value="ECO:0007669"/>
    <property type="project" value="UniProtKB-KW"/>
</dbReference>
<evidence type="ECO:0000256" key="3">
    <source>
        <dbReference type="SAM" id="MobiDB-lite"/>
    </source>
</evidence>
<feature type="domain" description="Phospholipid/glycerol acyltransferase" evidence="4">
    <location>
        <begin position="40"/>
        <end position="158"/>
    </location>
</feature>
<accession>A0ABW2ALF5</accession>
<proteinExistence type="predicted"/>
<dbReference type="Pfam" id="PF01553">
    <property type="entry name" value="Acyltransferase"/>
    <property type="match status" value="1"/>
</dbReference>
<evidence type="ECO:0000256" key="2">
    <source>
        <dbReference type="ARBA" id="ARBA00023315"/>
    </source>
</evidence>
<dbReference type="Proteomes" id="UP001596298">
    <property type="component" value="Unassembled WGS sequence"/>
</dbReference>
<evidence type="ECO:0000313" key="5">
    <source>
        <dbReference type="EMBL" id="MFC6707767.1"/>
    </source>
</evidence>
<protein>
    <submittedName>
        <fullName evidence="5">Lysophospholipid acyltransferase family protein</fullName>
    </submittedName>
</protein>
<dbReference type="PANTHER" id="PTHR10434">
    <property type="entry name" value="1-ACYL-SN-GLYCEROL-3-PHOSPHATE ACYLTRANSFERASE"/>
    <property type="match status" value="1"/>
</dbReference>
<dbReference type="SUPFAM" id="SSF69593">
    <property type="entry name" value="Glycerol-3-phosphate (1)-acyltransferase"/>
    <property type="match status" value="1"/>
</dbReference>
<dbReference type="SMART" id="SM00563">
    <property type="entry name" value="PlsC"/>
    <property type="match status" value="1"/>
</dbReference>
<feature type="compositionally biased region" description="Basic and acidic residues" evidence="3">
    <location>
        <begin position="222"/>
        <end position="233"/>
    </location>
</feature>
<evidence type="ECO:0000313" key="6">
    <source>
        <dbReference type="Proteomes" id="UP001596298"/>
    </source>
</evidence>
<organism evidence="5 6">
    <name type="scientific">Flexivirga alba</name>
    <dbReference type="NCBI Taxonomy" id="702742"/>
    <lineage>
        <taxon>Bacteria</taxon>
        <taxon>Bacillati</taxon>
        <taxon>Actinomycetota</taxon>
        <taxon>Actinomycetes</taxon>
        <taxon>Micrococcales</taxon>
        <taxon>Dermacoccaceae</taxon>
        <taxon>Flexivirga</taxon>
    </lineage>
</organism>
<keyword evidence="2 5" id="KW-0012">Acyltransferase</keyword>
<sequence>MTENIEPMYSKVISTLYPVLQRITFRDWTGMEHIPREGGFVAASNHISNMDHFPLAHYLVDAGRAPHYLAKASLFKPPVIRQILYGTGQIPVYRGTSRATSALSAATEALERGACVCVYPEGTITREPDFWPMVGKSGAARLALESGVPLIPLAIWGTQEMMWPYRDKLPKLLPRKLIHVAAGPAIDLSDLRDGPVNAQKLRTASVRLMDEITRLLEDIRHEKAPDTRFDPRTQHAARGGDGPSGSVGPSETKGDR</sequence>
<comment type="caution">
    <text evidence="5">The sequence shown here is derived from an EMBL/GenBank/DDBJ whole genome shotgun (WGS) entry which is preliminary data.</text>
</comment>
<name>A0ABW2ALF5_9MICO</name>
<dbReference type="RefSeq" id="WP_382404431.1">
    <property type="nucleotide sequence ID" value="NZ_JBHSWH010000001.1"/>
</dbReference>
<keyword evidence="1" id="KW-0808">Transferase</keyword>
<dbReference type="EMBL" id="JBHSWH010000001">
    <property type="protein sequence ID" value="MFC6707767.1"/>
    <property type="molecule type" value="Genomic_DNA"/>
</dbReference>
<evidence type="ECO:0000259" key="4">
    <source>
        <dbReference type="SMART" id="SM00563"/>
    </source>
</evidence>
<keyword evidence="6" id="KW-1185">Reference proteome</keyword>